<dbReference type="InterPro" id="IPR045851">
    <property type="entry name" value="AMP-bd_C_sf"/>
</dbReference>
<evidence type="ECO:0000259" key="5">
    <source>
        <dbReference type="PROSITE" id="PS50075"/>
    </source>
</evidence>
<dbReference type="GO" id="GO:0006633">
    <property type="term" value="P:fatty acid biosynthetic process"/>
    <property type="evidence" value="ECO:0007669"/>
    <property type="project" value="TreeGrafter"/>
</dbReference>
<dbReference type="SUPFAM" id="SSF56801">
    <property type="entry name" value="Acetyl-CoA synthetase-like"/>
    <property type="match status" value="2"/>
</dbReference>
<evidence type="ECO:0000313" key="6">
    <source>
        <dbReference type="EMBL" id="MRV71990.1"/>
    </source>
</evidence>
<dbReference type="InterPro" id="IPR020845">
    <property type="entry name" value="AMP-binding_CS"/>
</dbReference>
<comment type="caution">
    <text evidence="6">The sequence shown here is derived from an EMBL/GenBank/DDBJ whole genome shotgun (WGS) entry which is preliminary data.</text>
</comment>
<dbReference type="Gene3D" id="1.10.1200.10">
    <property type="entry name" value="ACP-like"/>
    <property type="match status" value="1"/>
</dbReference>
<dbReference type="Pfam" id="PF00550">
    <property type="entry name" value="PP-binding"/>
    <property type="match status" value="1"/>
</dbReference>
<dbReference type="InterPro" id="IPR000873">
    <property type="entry name" value="AMP-dep_synth/lig_dom"/>
</dbReference>
<dbReference type="Gene3D" id="3.30.300.30">
    <property type="match status" value="1"/>
</dbReference>
<dbReference type="PANTHER" id="PTHR22754:SF32">
    <property type="entry name" value="DISCO-INTERACTING PROTEIN 2"/>
    <property type="match status" value="1"/>
</dbReference>
<feature type="compositionally biased region" description="Basic residues" evidence="4">
    <location>
        <begin position="1552"/>
        <end position="1565"/>
    </location>
</feature>
<sequence length="1565" mass="168721">MSEFDSEPTQKDKLKQLLLNRQGRLPAFKDSLRAQAARQPRQAALCDGAALSYADLLACLDGEAATAPQLGACLQPYLETLRAWWRTGSVQVAEPGWSPAYRDFMRAPMACRAAQPHPALLWLPHGDRWWGLDERRLAQQTQQCRTLFAIGPAQRVGIDPALALGSTLVVVLAALEAGATVTTIEAGALDRRFTGAAGEAAFTPGTTYSYHPACGVWALQGRVQAVAADRLHALDAQGAALPPGAIGRLVLHAPGVPQIALLDGQGGDSVELGLTGQLTLDGMVRIDTCASMVADIAGHATDARVIAAFVQAHLPVQAAELCFRPGSQGLCAVLFLVAPPEPRLQAALLAGLPAHLRGHHLVELAALPVDEAGRTDRKALQAVPLVSVRQVGLWHSQGWSGLETVPAPVRHARWTLPPLSAFVPEREAQAGPAMLSGAPLQARQPHIALLRDCLLEAAEQREQRYLHFFGADGEQRFSYREFYQASARVASGLMAHGIGRGDAVIFLLQDNVSFCQLFWACQLIGAVPVFCEWPDGRERQAGALNKLLHAQQVLAPARTVSSAAITAQVAGQTAGAILDFAGLAAHAPLAVLPALAAADNAVLLLTSGSTGNAKLVPQTHAAILARTRAAWQNNGGGCDDISFNWMPLDHVGGIVMFHVCDTFLGITQLHAQTSLVLQDPLYWLDAMERHRVTITWAPNFAYQLLNERLMNAPGRRWDLSAVRFILNAGEAIQPRTVQRFMDNLAPHGLARTAMKPCWGMSETCSGVTYNADYQSRPSDAALAFMPVGFPVPGVSVRIVDDEGMLRRQGEIGCLQVRGANVLAGYYRNDEQNQRSFTADGWFDTGDLGKIGPQGLVITGRKKELIIINGVNYACQEIEAAAEHSGLVQVNYSAACPVTLGNRQEASALFVVAPDGADGRRQLAGRLRKLIFEQTQLALDFVVFLAPEDVPKSNIGKILRSALQQRFAEQAYAASTISFAAQDEDDKPPRWIAQVRYLPSEPPGAVRGAPPPLLLGTPPVPLAGAGPAHGWQPADLERLADRLAAAGQARLAVWWPAQQAGASLAYRQLLELVRRTSEAHPGLHVRCQVFCGAAPHGLPGFLRSISQEYPAWQTGLVSVADAAPDWQAIYTTETGAARWLPHLHYEQGQRRQPRPRPAAEAAPGALPFRAHATYLVCGGLSELARPLLDFLLHYLHVRLILCGRRPAEQVQAGLAHLSNPERVHYVQVDIADAAAMRAAMAALPDSWRDALHGVIHAAGVYEERAAGDIDEAHWRRLTTAKVDGTVTVLDALEPYLPDGAPIIHLASVNGYFGGAGVAAYAMANSFQLGLSRELNRRARHPSYCLMFSAWRDTGMSLRVSSLAASAANGFYVMDPEMALRSMLWCLSQQPGEWLVGVNLAHPALAADAGLEAMPHYAVRQSGPENGGEVADESGLPYKFLRPRQSASWRAGPQVSATEQLVAEAWRASLQHDDFGLDDNYFAVGGNSMRMVQLRERLASGAGFGVELTDLFQYPTIQTLAAFIDATRAAGTAASAPAGAARQALDAQAERRRAQLKQRQQRNRQHD</sequence>
<comment type="similarity">
    <text evidence="1">Belongs to the ATP-dependent AMP-binding enzyme family.</text>
</comment>
<dbReference type="SUPFAM" id="SSF47336">
    <property type="entry name" value="ACP-like"/>
    <property type="match status" value="1"/>
</dbReference>
<organism evidence="6 7">
    <name type="scientific">Pseudoduganella rivuli</name>
    <dbReference type="NCBI Taxonomy" id="2666085"/>
    <lineage>
        <taxon>Bacteria</taxon>
        <taxon>Pseudomonadati</taxon>
        <taxon>Pseudomonadota</taxon>
        <taxon>Betaproteobacteria</taxon>
        <taxon>Burkholderiales</taxon>
        <taxon>Oxalobacteraceae</taxon>
        <taxon>Telluria group</taxon>
        <taxon>Pseudoduganella</taxon>
    </lineage>
</organism>
<dbReference type="GO" id="GO:0070566">
    <property type="term" value="F:adenylyltransferase activity"/>
    <property type="evidence" value="ECO:0007669"/>
    <property type="project" value="TreeGrafter"/>
</dbReference>
<dbReference type="Proteomes" id="UP000446768">
    <property type="component" value="Unassembled WGS sequence"/>
</dbReference>
<dbReference type="PROSITE" id="PS50075">
    <property type="entry name" value="CARRIER"/>
    <property type="match status" value="1"/>
</dbReference>
<feature type="compositionally biased region" description="Low complexity" evidence="4">
    <location>
        <begin position="1533"/>
        <end position="1545"/>
    </location>
</feature>
<dbReference type="InterPro" id="IPR042099">
    <property type="entry name" value="ANL_N_sf"/>
</dbReference>
<dbReference type="InterPro" id="IPR013968">
    <property type="entry name" value="PKS_KR"/>
</dbReference>
<dbReference type="RefSeq" id="WP_154373097.1">
    <property type="nucleotide sequence ID" value="NZ_WKJJ01000005.1"/>
</dbReference>
<evidence type="ECO:0000256" key="1">
    <source>
        <dbReference type="ARBA" id="ARBA00006432"/>
    </source>
</evidence>
<dbReference type="InterPro" id="IPR009081">
    <property type="entry name" value="PP-bd_ACP"/>
</dbReference>
<reference evidence="6 7" key="1">
    <citation type="submission" date="2019-11" db="EMBL/GenBank/DDBJ databases">
        <title>Novel species isolated from a subtropical stream in China.</title>
        <authorList>
            <person name="Lu H."/>
        </authorList>
    </citation>
    <scope>NUCLEOTIDE SEQUENCE [LARGE SCALE GENOMIC DNA]</scope>
    <source>
        <strain evidence="6 7">FT92W</strain>
    </source>
</reference>
<dbReference type="EMBL" id="WKJJ01000005">
    <property type="protein sequence ID" value="MRV71990.1"/>
    <property type="molecule type" value="Genomic_DNA"/>
</dbReference>
<dbReference type="GO" id="GO:0031177">
    <property type="term" value="F:phosphopantetheine binding"/>
    <property type="evidence" value="ECO:0007669"/>
    <property type="project" value="InterPro"/>
</dbReference>
<keyword evidence="3" id="KW-0597">Phosphoprotein</keyword>
<evidence type="ECO:0000256" key="2">
    <source>
        <dbReference type="ARBA" id="ARBA00022450"/>
    </source>
</evidence>
<feature type="region of interest" description="Disordered" evidence="4">
    <location>
        <begin position="1533"/>
        <end position="1565"/>
    </location>
</feature>
<dbReference type="Gene3D" id="3.40.50.720">
    <property type="entry name" value="NAD(P)-binding Rossmann-like Domain"/>
    <property type="match status" value="1"/>
</dbReference>
<dbReference type="InterPro" id="IPR020806">
    <property type="entry name" value="PKS_PP-bd"/>
</dbReference>
<dbReference type="PROSITE" id="PS00012">
    <property type="entry name" value="PHOSPHOPANTETHEINE"/>
    <property type="match status" value="1"/>
</dbReference>
<gene>
    <name evidence="6" type="ORF">GJ700_09725</name>
</gene>
<dbReference type="GO" id="GO:0005886">
    <property type="term" value="C:plasma membrane"/>
    <property type="evidence" value="ECO:0007669"/>
    <property type="project" value="TreeGrafter"/>
</dbReference>
<dbReference type="PANTHER" id="PTHR22754">
    <property type="entry name" value="DISCO-INTERACTING PROTEIN 2 DIP2 -RELATED"/>
    <property type="match status" value="1"/>
</dbReference>
<dbReference type="InterPro" id="IPR006162">
    <property type="entry name" value="Ppantetheine_attach_site"/>
</dbReference>
<dbReference type="SMART" id="SM00822">
    <property type="entry name" value="PKS_KR"/>
    <property type="match status" value="1"/>
</dbReference>
<dbReference type="Pfam" id="PF00501">
    <property type="entry name" value="AMP-binding"/>
    <property type="match status" value="1"/>
</dbReference>
<dbReference type="Pfam" id="PF08659">
    <property type="entry name" value="KR"/>
    <property type="match status" value="1"/>
</dbReference>
<keyword evidence="7" id="KW-1185">Reference proteome</keyword>
<evidence type="ECO:0000313" key="7">
    <source>
        <dbReference type="Proteomes" id="UP000446768"/>
    </source>
</evidence>
<accession>A0A7X2ILD8</accession>
<dbReference type="InterPro" id="IPR036291">
    <property type="entry name" value="NAD(P)-bd_dom_sf"/>
</dbReference>
<evidence type="ECO:0000256" key="3">
    <source>
        <dbReference type="ARBA" id="ARBA00022553"/>
    </source>
</evidence>
<dbReference type="SUPFAM" id="SSF51735">
    <property type="entry name" value="NAD(P)-binding Rossmann-fold domains"/>
    <property type="match status" value="1"/>
</dbReference>
<proteinExistence type="inferred from homology"/>
<dbReference type="SMART" id="SM00823">
    <property type="entry name" value="PKS_PP"/>
    <property type="match status" value="1"/>
</dbReference>
<dbReference type="InterPro" id="IPR057326">
    <property type="entry name" value="KR_dom"/>
</dbReference>
<evidence type="ECO:0000256" key="4">
    <source>
        <dbReference type="SAM" id="MobiDB-lite"/>
    </source>
</evidence>
<feature type="domain" description="Carrier" evidence="5">
    <location>
        <begin position="1451"/>
        <end position="1526"/>
    </location>
</feature>
<name>A0A7X2ILD8_9BURK</name>
<dbReference type="PROSITE" id="PS00455">
    <property type="entry name" value="AMP_BINDING"/>
    <property type="match status" value="1"/>
</dbReference>
<dbReference type="Gene3D" id="3.40.50.12780">
    <property type="entry name" value="N-terminal domain of ligase-like"/>
    <property type="match status" value="1"/>
</dbReference>
<keyword evidence="2" id="KW-0596">Phosphopantetheine</keyword>
<protein>
    <submittedName>
        <fullName evidence="6">SDR family NAD(P)-dependent oxidoreductase</fullName>
    </submittedName>
</protein>
<dbReference type="InterPro" id="IPR036736">
    <property type="entry name" value="ACP-like_sf"/>
</dbReference>